<feature type="region of interest" description="Disordered" evidence="1">
    <location>
        <begin position="1"/>
        <end position="165"/>
    </location>
</feature>
<keyword evidence="3" id="KW-1185">Reference proteome</keyword>
<name>A0ABS2U939_9ACTN</name>
<feature type="compositionally biased region" description="Polar residues" evidence="1">
    <location>
        <begin position="270"/>
        <end position="285"/>
    </location>
</feature>
<dbReference type="RefSeq" id="WP_205365100.1">
    <property type="nucleotide sequence ID" value="NZ_JADKYB010000046.1"/>
</dbReference>
<feature type="compositionally biased region" description="Low complexity" evidence="1">
    <location>
        <begin position="112"/>
        <end position="135"/>
    </location>
</feature>
<dbReference type="EMBL" id="JADKYB010000046">
    <property type="protein sequence ID" value="MBM9510683.1"/>
    <property type="molecule type" value="Genomic_DNA"/>
</dbReference>
<protein>
    <recommendedName>
        <fullName evidence="4">DUF4232 domain-containing protein</fullName>
    </recommendedName>
</protein>
<proteinExistence type="predicted"/>
<reference evidence="2 3" key="1">
    <citation type="submission" date="2021-01" db="EMBL/GenBank/DDBJ databases">
        <title>Streptomyces acididurans sp. nov., isolated from a peat swamp forest soil.</title>
        <authorList>
            <person name="Chantavorakit T."/>
            <person name="Duangmal K."/>
        </authorList>
    </citation>
    <scope>NUCLEOTIDE SEQUENCE [LARGE SCALE GENOMIC DNA]</scope>
    <source>
        <strain evidence="2 3">KK5PA1</strain>
    </source>
</reference>
<feature type="compositionally biased region" description="Basic and acidic residues" evidence="1">
    <location>
        <begin position="139"/>
        <end position="148"/>
    </location>
</feature>
<feature type="compositionally biased region" description="Polar residues" evidence="1">
    <location>
        <begin position="1"/>
        <end position="13"/>
    </location>
</feature>
<evidence type="ECO:0000256" key="1">
    <source>
        <dbReference type="SAM" id="MobiDB-lite"/>
    </source>
</evidence>
<feature type="compositionally biased region" description="Polar residues" evidence="1">
    <location>
        <begin position="462"/>
        <end position="471"/>
    </location>
</feature>
<feature type="region of interest" description="Disordered" evidence="1">
    <location>
        <begin position="408"/>
        <end position="471"/>
    </location>
</feature>
<comment type="caution">
    <text evidence="2">The sequence shown here is derived from an EMBL/GenBank/DDBJ whole genome shotgun (WGS) entry which is preliminary data.</text>
</comment>
<accession>A0ABS2U939</accession>
<feature type="compositionally biased region" description="Low complexity" evidence="1">
    <location>
        <begin position="41"/>
        <end position="60"/>
    </location>
</feature>
<organism evidence="2 3">
    <name type="scientific">Actinacidiphila acididurans</name>
    <dbReference type="NCBI Taxonomy" id="2784346"/>
    <lineage>
        <taxon>Bacteria</taxon>
        <taxon>Bacillati</taxon>
        <taxon>Actinomycetota</taxon>
        <taxon>Actinomycetes</taxon>
        <taxon>Kitasatosporales</taxon>
        <taxon>Streptomycetaceae</taxon>
        <taxon>Actinacidiphila</taxon>
    </lineage>
</organism>
<evidence type="ECO:0008006" key="4">
    <source>
        <dbReference type="Google" id="ProtNLM"/>
    </source>
</evidence>
<feature type="compositionally biased region" description="Low complexity" evidence="1">
    <location>
        <begin position="421"/>
        <end position="442"/>
    </location>
</feature>
<evidence type="ECO:0000313" key="3">
    <source>
        <dbReference type="Proteomes" id="UP000749040"/>
    </source>
</evidence>
<feature type="compositionally biased region" description="Polar residues" evidence="1">
    <location>
        <begin position="293"/>
        <end position="304"/>
    </location>
</feature>
<dbReference type="Proteomes" id="UP000749040">
    <property type="component" value="Unassembled WGS sequence"/>
</dbReference>
<sequence>MEHNNSPNSSPQSDGAPPGRPSELPHQPAAQSPSSGPEPAPATADRAAEPAGEPTAGPAAGSPPDPTETRRTDAAEAPAPVPDRDSSPGPAVGTGGAAPGSAVPDGSTAQRATAEGSASGSAGPTAESPAPGEPSTGPADERLPGKEPLDEETPSAERLGEDTPGEDLLDEELLRALMQNAVQGLDGSPDALAHIQRAIPARRQHRRQALAGAVAAVLLAGMAVPALLRAANTADSTDAAPQNVASSHAAAPGEDGHTSAWPGVGGPSAHVTTAPTAGPSTQPPTLGSDAPSAVTTSPTDTSSPAVPDCSSAQLGQGAGQLGTPEADGRTYGWFRLANVSTSSCTVTGSGVVQAVAAGSADPSRIQVLAHSAGDPATGLPPATAAGIPLVLAPGQDYEVDFAWVPAADGPGGCPVTPTSPPDTSTPTPTPTDTSSPSTADPGAGTGTGTTGNAPAPQDVTEAPTTTPSGSVVLSHIPATGAPVVTGPVIQNVCAGTVYTDAAVPVPAGASGS</sequence>
<gene>
    <name evidence="2" type="ORF">ITX44_40200</name>
</gene>
<evidence type="ECO:0000313" key="2">
    <source>
        <dbReference type="EMBL" id="MBM9510683.1"/>
    </source>
</evidence>
<feature type="region of interest" description="Disordered" evidence="1">
    <location>
        <begin position="239"/>
        <end position="324"/>
    </location>
</feature>